<dbReference type="Proteomes" id="UP001328733">
    <property type="component" value="Unassembled WGS sequence"/>
</dbReference>
<dbReference type="SUPFAM" id="SSF56112">
    <property type="entry name" value="Protein kinase-like (PK-like)"/>
    <property type="match status" value="1"/>
</dbReference>
<sequence length="549" mass="61707">MFSLPQTSQRQKEILEIVLSNGWDYMRGLLTLGKADNPQIPTPEVLRKILVELGPFYVKLGQLLSTRPDLLPPNYIEALSALHARVPPVAWTEIEEVITGQLQRSIDAVFLAIDPQPIAAGSIGQIHRATLLTGEEVAVKVLRPGIEKIVAQDSTLIKAIAELVSFTEFGQNYAIGKLAEEFTKAVNAELDFTIEGNYTDRLRQNLSRSRWRETKELVIPKVYWELTNSKMLVLEWLDGKQLLEADLSIPKNEESVREKRSRITTTLFRSFFQQMYIDGFFHADPHPGNIFYLNTGEVALIDCGMVGTLDPQTQQILTELLLAIVDLDAKRCSQLTLKLSESVDPISLVQLEVDYERMLRKYYNLNLDQINLSEIIYELLQVSRRNKIRLPGNLGLYAKALANLEGTTRKFNPEINVLEEVKPLMTDIFERQLIGRNPLQTTLRTVLDLKSFSLKSPRQIEVLLDGLTSETLTVNLKIRDLESIRRSLDTSANRLSVSIIIGSLIVGAAIITTSAGTTQLTIISTTLFATASLIGLWLVISILRSGRLR</sequence>
<keyword evidence="2" id="KW-1133">Transmembrane helix</keyword>
<accession>A0AAW9QUR2</accession>
<dbReference type="GO" id="GO:0004672">
    <property type="term" value="F:protein kinase activity"/>
    <property type="evidence" value="ECO:0007669"/>
    <property type="project" value="InterPro"/>
</dbReference>
<keyword evidence="5" id="KW-1185">Reference proteome</keyword>
<dbReference type="InterPro" id="IPR050154">
    <property type="entry name" value="UbiB_kinase"/>
</dbReference>
<dbReference type="AlphaFoldDB" id="A0AAW9QUR2"/>
<dbReference type="PROSITE" id="PS50011">
    <property type="entry name" value="PROTEIN_KINASE_DOM"/>
    <property type="match status" value="1"/>
</dbReference>
<name>A0AAW9QUR2_9CHRO</name>
<keyword evidence="2" id="KW-0472">Membrane</keyword>
<dbReference type="Pfam" id="PF03109">
    <property type="entry name" value="ABC1"/>
    <property type="match status" value="1"/>
</dbReference>
<feature type="transmembrane region" description="Helical" evidence="2">
    <location>
        <begin position="495"/>
        <end position="516"/>
    </location>
</feature>
<dbReference type="PANTHER" id="PTHR10566">
    <property type="entry name" value="CHAPERONE-ACTIVITY OF BC1 COMPLEX CABC1 -RELATED"/>
    <property type="match status" value="1"/>
</dbReference>
<evidence type="ECO:0000313" key="4">
    <source>
        <dbReference type="EMBL" id="MEG3437121.1"/>
    </source>
</evidence>
<evidence type="ECO:0000256" key="1">
    <source>
        <dbReference type="ARBA" id="ARBA00009670"/>
    </source>
</evidence>
<gene>
    <name evidence="4" type="ORF">V0288_08325</name>
</gene>
<dbReference type="InterPro" id="IPR011009">
    <property type="entry name" value="Kinase-like_dom_sf"/>
</dbReference>
<dbReference type="RefSeq" id="WP_332864600.1">
    <property type="nucleotide sequence ID" value="NZ_JBAFSM010000012.1"/>
</dbReference>
<feature type="transmembrane region" description="Helical" evidence="2">
    <location>
        <begin position="522"/>
        <end position="543"/>
    </location>
</feature>
<keyword evidence="2" id="KW-0812">Transmembrane</keyword>
<organism evidence="4 5">
    <name type="scientific">Pannus brasiliensis CCIBt3594</name>
    <dbReference type="NCBI Taxonomy" id="1427578"/>
    <lineage>
        <taxon>Bacteria</taxon>
        <taxon>Bacillati</taxon>
        <taxon>Cyanobacteriota</taxon>
        <taxon>Cyanophyceae</taxon>
        <taxon>Oscillatoriophycideae</taxon>
        <taxon>Chroococcales</taxon>
        <taxon>Microcystaceae</taxon>
        <taxon>Pannus</taxon>
    </lineage>
</organism>
<protein>
    <submittedName>
        <fullName evidence="4">AarF/ABC1/UbiB kinase family protein</fullName>
    </submittedName>
</protein>
<reference evidence="4 5" key="1">
    <citation type="submission" date="2024-01" db="EMBL/GenBank/DDBJ databases">
        <title>Genomic insights into the taxonomy and metabolism of the cyanobacterium Pannus brasiliensis CCIBt3594.</title>
        <authorList>
            <person name="Machado M."/>
            <person name="Botero N.B."/>
            <person name="Andreote A.P.D."/>
            <person name="Feitosa A.M.T."/>
            <person name="Popin R."/>
            <person name="Sivonen K."/>
            <person name="Fiore M.F."/>
        </authorList>
    </citation>
    <scope>NUCLEOTIDE SEQUENCE [LARGE SCALE GENOMIC DNA]</scope>
    <source>
        <strain evidence="4 5">CCIBt3594</strain>
    </source>
</reference>
<feature type="domain" description="Protein kinase" evidence="3">
    <location>
        <begin position="112"/>
        <end position="453"/>
    </location>
</feature>
<dbReference type="CDD" id="cd05121">
    <property type="entry name" value="ABC1_ADCK3-like"/>
    <property type="match status" value="1"/>
</dbReference>
<evidence type="ECO:0000313" key="5">
    <source>
        <dbReference type="Proteomes" id="UP001328733"/>
    </source>
</evidence>
<comment type="similarity">
    <text evidence="1">Belongs to the protein kinase superfamily. ADCK protein kinase family.</text>
</comment>
<dbReference type="PANTHER" id="PTHR10566:SF113">
    <property type="entry name" value="PROTEIN ACTIVITY OF BC1 COMPLEX KINASE 7, CHLOROPLASTIC"/>
    <property type="match status" value="1"/>
</dbReference>
<dbReference type="InterPro" id="IPR000719">
    <property type="entry name" value="Prot_kinase_dom"/>
</dbReference>
<dbReference type="InterPro" id="IPR004147">
    <property type="entry name" value="ABC1_dom"/>
</dbReference>
<dbReference type="EMBL" id="JBAFSM010000012">
    <property type="protein sequence ID" value="MEG3437121.1"/>
    <property type="molecule type" value="Genomic_DNA"/>
</dbReference>
<dbReference type="GO" id="GO:0005524">
    <property type="term" value="F:ATP binding"/>
    <property type="evidence" value="ECO:0007669"/>
    <property type="project" value="InterPro"/>
</dbReference>
<evidence type="ECO:0000259" key="3">
    <source>
        <dbReference type="PROSITE" id="PS50011"/>
    </source>
</evidence>
<proteinExistence type="inferred from homology"/>
<evidence type="ECO:0000256" key="2">
    <source>
        <dbReference type="SAM" id="Phobius"/>
    </source>
</evidence>
<keyword evidence="4" id="KW-0808">Transferase</keyword>
<keyword evidence="4" id="KW-0418">Kinase</keyword>
<comment type="caution">
    <text evidence="4">The sequence shown here is derived from an EMBL/GenBank/DDBJ whole genome shotgun (WGS) entry which is preliminary data.</text>
</comment>